<feature type="region of interest" description="Disordered" evidence="1">
    <location>
        <begin position="36"/>
        <end position="69"/>
    </location>
</feature>
<feature type="compositionally biased region" description="Polar residues" evidence="1">
    <location>
        <begin position="36"/>
        <end position="49"/>
    </location>
</feature>
<sequence length="141" mass="16555">MNSFLFYDPHFLLQQQLLYQQLVQYNSMLALRNTYSMSQSSTPQIQPKSPQECPTIDQNTIKNDETIDDQSSFELSKSNKIKKLIKKTKEAKSNKSNPSQNNEKKKIFLSMKDIKDVQYKKFKLVQEEQIQEGLTNLEQKK</sequence>
<comment type="caution">
    <text evidence="2">The sequence shown here is derived from an EMBL/GenBank/DDBJ whole genome shotgun (WGS) entry which is preliminary data.</text>
</comment>
<gene>
    <name evidence="2" type="ORF">PPRIM_AZ9-3.1.T0130371</name>
</gene>
<evidence type="ECO:0000313" key="2">
    <source>
        <dbReference type="EMBL" id="CAD8049256.1"/>
    </source>
</evidence>
<evidence type="ECO:0000313" key="3">
    <source>
        <dbReference type="Proteomes" id="UP000688137"/>
    </source>
</evidence>
<evidence type="ECO:0000256" key="1">
    <source>
        <dbReference type="SAM" id="MobiDB-lite"/>
    </source>
</evidence>
<name>A0A8S1K888_PARPR</name>
<dbReference type="OMA" id="MNSFLFY"/>
<feature type="region of interest" description="Disordered" evidence="1">
    <location>
        <begin position="86"/>
        <end position="107"/>
    </location>
</feature>
<reference evidence="2" key="1">
    <citation type="submission" date="2021-01" db="EMBL/GenBank/DDBJ databases">
        <authorList>
            <consortium name="Genoscope - CEA"/>
            <person name="William W."/>
        </authorList>
    </citation>
    <scope>NUCLEOTIDE SEQUENCE</scope>
</reference>
<protein>
    <submittedName>
        <fullName evidence="2">Uncharacterized protein</fullName>
    </submittedName>
</protein>
<dbReference type="AlphaFoldDB" id="A0A8S1K888"/>
<organism evidence="2 3">
    <name type="scientific">Paramecium primaurelia</name>
    <dbReference type="NCBI Taxonomy" id="5886"/>
    <lineage>
        <taxon>Eukaryota</taxon>
        <taxon>Sar</taxon>
        <taxon>Alveolata</taxon>
        <taxon>Ciliophora</taxon>
        <taxon>Intramacronucleata</taxon>
        <taxon>Oligohymenophorea</taxon>
        <taxon>Peniculida</taxon>
        <taxon>Parameciidae</taxon>
        <taxon>Paramecium</taxon>
    </lineage>
</organism>
<proteinExistence type="predicted"/>
<keyword evidence="3" id="KW-1185">Reference proteome</keyword>
<dbReference type="EMBL" id="CAJJDM010000010">
    <property type="protein sequence ID" value="CAD8049256.1"/>
    <property type="molecule type" value="Genomic_DNA"/>
</dbReference>
<dbReference type="Proteomes" id="UP000688137">
    <property type="component" value="Unassembled WGS sequence"/>
</dbReference>
<accession>A0A8S1K888</accession>